<dbReference type="SMART" id="SM00645">
    <property type="entry name" value="Pept_C1"/>
    <property type="match status" value="1"/>
</dbReference>
<dbReference type="GO" id="GO:0006508">
    <property type="term" value="P:proteolysis"/>
    <property type="evidence" value="ECO:0007669"/>
    <property type="project" value="InterPro"/>
</dbReference>
<evidence type="ECO:0000313" key="5">
    <source>
        <dbReference type="Proteomes" id="UP000466442"/>
    </source>
</evidence>
<feature type="signal peptide" evidence="2">
    <location>
        <begin position="1"/>
        <end position="19"/>
    </location>
</feature>
<evidence type="ECO:0000256" key="2">
    <source>
        <dbReference type="SAM" id="SignalP"/>
    </source>
</evidence>
<dbReference type="Pfam" id="PF00112">
    <property type="entry name" value="Peptidase_C1"/>
    <property type="match status" value="1"/>
</dbReference>
<dbReference type="SUPFAM" id="SSF54001">
    <property type="entry name" value="Cysteine proteinases"/>
    <property type="match status" value="1"/>
</dbReference>
<dbReference type="InterPro" id="IPR000668">
    <property type="entry name" value="Peptidase_C1A_C"/>
</dbReference>
<evidence type="ECO:0000256" key="1">
    <source>
        <dbReference type="ARBA" id="ARBA00008455"/>
    </source>
</evidence>
<keyword evidence="5" id="KW-1185">Reference proteome</keyword>
<keyword evidence="2" id="KW-0732">Signal</keyword>
<dbReference type="EMBL" id="WIXP02000014">
    <property type="protein sequence ID" value="KAF6200087.1"/>
    <property type="molecule type" value="Genomic_DNA"/>
</dbReference>
<dbReference type="InterPro" id="IPR038765">
    <property type="entry name" value="Papain-like_cys_pep_sf"/>
</dbReference>
<feature type="chain" id="PRO_5035793428" description="Peptidase C1A papain C-terminal domain-containing protein" evidence="2">
    <location>
        <begin position="20"/>
        <end position="442"/>
    </location>
</feature>
<dbReference type="InterPro" id="IPR013128">
    <property type="entry name" value="Peptidase_C1A"/>
</dbReference>
<dbReference type="Proteomes" id="UP000466442">
    <property type="component" value="Unassembled WGS sequence"/>
</dbReference>
<proteinExistence type="inferred from homology"/>
<dbReference type="AlphaFoldDB" id="A0A8S9WTU0"/>
<comment type="caution">
    <text evidence="4">The sequence shown here is derived from an EMBL/GenBank/DDBJ whole genome shotgun (WGS) entry which is preliminary data.</text>
</comment>
<sequence length="442" mass="51657">MESMLFIVTIAVWITVLRGENGKLTEEEQQDYFKWISTILPQHWLDQPITRKITTETILENFRNNREKAYKSVQDYKDNKKSFWLRLSAYSMFSEQQFYNKKRENDHRILNEVEPITDFKSVEQEEFIKQVKLNYNYDSVLPTPWNTSELVIIPMKVDWRLRNAIRVPADVHAYCTASYPFAVAATIDAHINYWTEYDYAPTPQTFMSCPYGNDVKFQHYDPCDDQNGFNGTPDSVIRAYKFAILNGLQDRERHPFQDRYERCDDSNAHDEGYWTKHLSGYVLIPKDHNAEVNLMVAVALHGPVTVSFESTHANLDLMNYGGGIYDGPCGKGKLLTMMVIGYGEEKGKPYWLLQYSLGQNWGQYGYIKIARFGQCDITQQMVFPIVEADERIYGFHTAEDDWWTNLETKLVMNAVHRKYNYTSEMDLPPELKLSNDEPSVWN</sequence>
<dbReference type="OrthoDB" id="423263at2759"/>
<protein>
    <recommendedName>
        <fullName evidence="3">Peptidase C1A papain C-terminal domain-containing protein</fullName>
    </recommendedName>
</protein>
<dbReference type="PANTHER" id="PTHR12411">
    <property type="entry name" value="CYSTEINE PROTEASE FAMILY C1-RELATED"/>
    <property type="match status" value="1"/>
</dbReference>
<organism evidence="4 5">
    <name type="scientific">Apolygus lucorum</name>
    <name type="common">Small green plant bug</name>
    <name type="synonym">Lygocoris lucorum</name>
    <dbReference type="NCBI Taxonomy" id="248454"/>
    <lineage>
        <taxon>Eukaryota</taxon>
        <taxon>Metazoa</taxon>
        <taxon>Ecdysozoa</taxon>
        <taxon>Arthropoda</taxon>
        <taxon>Hexapoda</taxon>
        <taxon>Insecta</taxon>
        <taxon>Pterygota</taxon>
        <taxon>Neoptera</taxon>
        <taxon>Paraneoptera</taxon>
        <taxon>Hemiptera</taxon>
        <taxon>Heteroptera</taxon>
        <taxon>Panheteroptera</taxon>
        <taxon>Cimicomorpha</taxon>
        <taxon>Miridae</taxon>
        <taxon>Mirini</taxon>
        <taxon>Apolygus</taxon>
    </lineage>
</organism>
<dbReference type="GO" id="GO:0008234">
    <property type="term" value="F:cysteine-type peptidase activity"/>
    <property type="evidence" value="ECO:0007669"/>
    <property type="project" value="InterPro"/>
</dbReference>
<dbReference type="Gene3D" id="3.90.70.10">
    <property type="entry name" value="Cysteine proteinases"/>
    <property type="match status" value="1"/>
</dbReference>
<reference evidence="4" key="1">
    <citation type="journal article" date="2021" name="Mol. Ecol. Resour.">
        <title>Apolygus lucorum genome provides insights into omnivorousness and mesophyll feeding.</title>
        <authorList>
            <person name="Liu Y."/>
            <person name="Liu H."/>
            <person name="Wang H."/>
            <person name="Huang T."/>
            <person name="Liu B."/>
            <person name="Yang B."/>
            <person name="Yin L."/>
            <person name="Li B."/>
            <person name="Zhang Y."/>
            <person name="Zhang S."/>
            <person name="Jiang F."/>
            <person name="Zhang X."/>
            <person name="Ren Y."/>
            <person name="Wang B."/>
            <person name="Wang S."/>
            <person name="Lu Y."/>
            <person name="Wu K."/>
            <person name="Fan W."/>
            <person name="Wang G."/>
        </authorList>
    </citation>
    <scope>NUCLEOTIDE SEQUENCE</scope>
    <source>
        <strain evidence="4">12Hb</strain>
    </source>
</reference>
<feature type="domain" description="Peptidase C1A papain C-terminal" evidence="3">
    <location>
        <begin position="153"/>
        <end position="385"/>
    </location>
</feature>
<evidence type="ECO:0000313" key="4">
    <source>
        <dbReference type="EMBL" id="KAF6200087.1"/>
    </source>
</evidence>
<accession>A0A8S9WTU0</accession>
<evidence type="ECO:0000259" key="3">
    <source>
        <dbReference type="SMART" id="SM00645"/>
    </source>
</evidence>
<comment type="similarity">
    <text evidence="1">Belongs to the peptidase C1 family.</text>
</comment>
<gene>
    <name evidence="4" type="ORF">GE061_006388</name>
</gene>
<name>A0A8S9WTU0_APOLU</name>